<gene>
    <name evidence="1" type="ORF">T07_6355</name>
</gene>
<evidence type="ECO:0000313" key="2">
    <source>
        <dbReference type="Proteomes" id="UP000054630"/>
    </source>
</evidence>
<accession>A0A0V0RCN8</accession>
<proteinExistence type="predicted"/>
<dbReference type="AlphaFoldDB" id="A0A0V0RCN8"/>
<keyword evidence="2" id="KW-1185">Reference proteome</keyword>
<feature type="non-terminal residue" evidence="1">
    <location>
        <position position="103"/>
    </location>
</feature>
<dbReference type="EMBL" id="JYDL01000582">
    <property type="protein sequence ID" value="KRX12259.1"/>
    <property type="molecule type" value="Genomic_DNA"/>
</dbReference>
<comment type="caution">
    <text evidence="1">The sequence shown here is derived from an EMBL/GenBank/DDBJ whole genome shotgun (WGS) entry which is preliminary data.</text>
</comment>
<name>A0A0V0RCN8_9BILA</name>
<organism evidence="1 2">
    <name type="scientific">Trichinella nelsoni</name>
    <dbReference type="NCBI Taxonomy" id="6336"/>
    <lineage>
        <taxon>Eukaryota</taxon>
        <taxon>Metazoa</taxon>
        <taxon>Ecdysozoa</taxon>
        <taxon>Nematoda</taxon>
        <taxon>Enoplea</taxon>
        <taxon>Dorylaimia</taxon>
        <taxon>Trichinellida</taxon>
        <taxon>Trichinellidae</taxon>
        <taxon>Trichinella</taxon>
    </lineage>
</organism>
<dbReference type="Proteomes" id="UP000054630">
    <property type="component" value="Unassembled WGS sequence"/>
</dbReference>
<evidence type="ECO:0000313" key="1">
    <source>
        <dbReference type="EMBL" id="KRX12259.1"/>
    </source>
</evidence>
<reference evidence="1 2" key="1">
    <citation type="submission" date="2015-01" db="EMBL/GenBank/DDBJ databases">
        <title>Evolution of Trichinella species and genotypes.</title>
        <authorList>
            <person name="Korhonen P.K."/>
            <person name="Edoardo P."/>
            <person name="Giuseppe L.R."/>
            <person name="Gasser R.B."/>
        </authorList>
    </citation>
    <scope>NUCLEOTIDE SEQUENCE [LARGE SCALE GENOMIC DNA]</scope>
    <source>
        <strain evidence="1">ISS37</strain>
    </source>
</reference>
<protein>
    <submittedName>
        <fullName evidence="1">Uncharacterized protein</fullName>
    </submittedName>
</protein>
<sequence>MLAICSAPQRYVIFGHRARLRTWRLPLSMSYKNVGVMCRYNFMVTVTHTIEQTSRLPGHAFHELERRGRGATDFCCTKDNHLDRGIEGNGSLVTLILVANFAL</sequence>